<dbReference type="EMBL" id="MU150279">
    <property type="protein sequence ID" value="KAF9461811.1"/>
    <property type="molecule type" value="Genomic_DNA"/>
</dbReference>
<accession>A0A9P6CDH7</accession>
<evidence type="ECO:0000313" key="2">
    <source>
        <dbReference type="Proteomes" id="UP000807353"/>
    </source>
</evidence>
<organism evidence="1 2">
    <name type="scientific">Collybia nuda</name>
    <dbReference type="NCBI Taxonomy" id="64659"/>
    <lineage>
        <taxon>Eukaryota</taxon>
        <taxon>Fungi</taxon>
        <taxon>Dikarya</taxon>
        <taxon>Basidiomycota</taxon>
        <taxon>Agaricomycotina</taxon>
        <taxon>Agaricomycetes</taxon>
        <taxon>Agaricomycetidae</taxon>
        <taxon>Agaricales</taxon>
        <taxon>Tricholomatineae</taxon>
        <taxon>Clitocybaceae</taxon>
        <taxon>Collybia</taxon>
    </lineage>
</organism>
<reference evidence="1" key="1">
    <citation type="submission" date="2020-11" db="EMBL/GenBank/DDBJ databases">
        <authorList>
            <consortium name="DOE Joint Genome Institute"/>
            <person name="Ahrendt S."/>
            <person name="Riley R."/>
            <person name="Andreopoulos W."/>
            <person name="Labutti K."/>
            <person name="Pangilinan J."/>
            <person name="Ruiz-Duenas F.J."/>
            <person name="Barrasa J.M."/>
            <person name="Sanchez-Garcia M."/>
            <person name="Camarero S."/>
            <person name="Miyauchi S."/>
            <person name="Serrano A."/>
            <person name="Linde D."/>
            <person name="Babiker R."/>
            <person name="Drula E."/>
            <person name="Ayuso-Fernandez I."/>
            <person name="Pacheco R."/>
            <person name="Padilla G."/>
            <person name="Ferreira P."/>
            <person name="Barriuso J."/>
            <person name="Kellner H."/>
            <person name="Castanera R."/>
            <person name="Alfaro M."/>
            <person name="Ramirez L."/>
            <person name="Pisabarro A.G."/>
            <person name="Kuo A."/>
            <person name="Tritt A."/>
            <person name="Lipzen A."/>
            <person name="He G."/>
            <person name="Yan M."/>
            <person name="Ng V."/>
            <person name="Cullen D."/>
            <person name="Martin F."/>
            <person name="Rosso M.-N."/>
            <person name="Henrissat B."/>
            <person name="Hibbett D."/>
            <person name="Martinez A.T."/>
            <person name="Grigoriev I.V."/>
        </authorList>
    </citation>
    <scope>NUCLEOTIDE SEQUENCE</scope>
    <source>
        <strain evidence="1">CBS 247.69</strain>
    </source>
</reference>
<gene>
    <name evidence="1" type="ORF">BDZ94DRAFT_1263050</name>
</gene>
<evidence type="ECO:0008006" key="3">
    <source>
        <dbReference type="Google" id="ProtNLM"/>
    </source>
</evidence>
<dbReference type="AlphaFoldDB" id="A0A9P6CDH7"/>
<keyword evidence="2" id="KW-1185">Reference proteome</keyword>
<dbReference type="GO" id="GO:0005737">
    <property type="term" value="C:cytoplasm"/>
    <property type="evidence" value="ECO:0007669"/>
    <property type="project" value="TreeGrafter"/>
</dbReference>
<dbReference type="SUPFAM" id="SSF52047">
    <property type="entry name" value="RNI-like"/>
    <property type="match status" value="1"/>
</dbReference>
<dbReference type="InterPro" id="IPR032675">
    <property type="entry name" value="LRR_dom_sf"/>
</dbReference>
<dbReference type="Proteomes" id="UP000807353">
    <property type="component" value="Unassembled WGS sequence"/>
</dbReference>
<comment type="caution">
    <text evidence="1">The sequence shown here is derived from an EMBL/GenBank/DDBJ whole genome shotgun (WGS) entry which is preliminary data.</text>
</comment>
<proteinExistence type="predicted"/>
<dbReference type="OrthoDB" id="2631350at2759"/>
<sequence>MASSLAPIFENLTASGLRVLDDEDILQRIFEHFRNLEARSTSGRPVSQNNALLWAALTCKSFLNPVLNVLWYSMKSMIPLLKLLGPFHSNNGTYVIRGTIQPKDWERYNYYAYRVREFTYKGDNGDDCKLAFHTRVRIAQLWTSPLLPALRRFICPEVQAPGLFIHFLFLSPTIEYIELHQISDIEDEAIGTFLSTLVEGVPSLKHLSMSGWLSDQSLSFIPELKQLRSLNLSGIAMPISADLLRQIGTLESLSDFSIDLSSSSYVQFKLEGGFLQLRNLRLNASYSIARDVLTQIETPNLEGVQLVAPVGLHPSGWEEQCKSLLELISSRWSKLRSISLDHEGLYEHDILPTHVLSPLLQLSHLRSVEIRSFIFLTSSADVLQYALAWPCLQSLCLPVDPEDPTDVSFTTLIHLANLCPNLRFLQLPFDIGITPPLPMSPSPQHQLETLALGGSNTAPDFRSLILVARYIDRLFSSLKSLRRATVMIESYPWDKVEIMIHTFQAIRIDGLDPAHNPRA</sequence>
<dbReference type="InterPro" id="IPR050648">
    <property type="entry name" value="F-box_LRR-repeat"/>
</dbReference>
<protein>
    <recommendedName>
        <fullName evidence="3">F-box domain-containing protein</fullName>
    </recommendedName>
</protein>
<evidence type="ECO:0000313" key="1">
    <source>
        <dbReference type="EMBL" id="KAF9461811.1"/>
    </source>
</evidence>
<name>A0A9P6CDH7_9AGAR</name>
<dbReference type="PANTHER" id="PTHR13382">
    <property type="entry name" value="MITOCHONDRIAL ATP SYNTHASE COUPLING FACTOR B"/>
    <property type="match status" value="1"/>
</dbReference>
<dbReference type="Gene3D" id="3.80.10.10">
    <property type="entry name" value="Ribonuclease Inhibitor"/>
    <property type="match status" value="2"/>
</dbReference>